<evidence type="ECO:0000256" key="5">
    <source>
        <dbReference type="RuleBase" id="RU000416"/>
    </source>
</evidence>
<dbReference type="SUPFAM" id="SSF53335">
    <property type="entry name" value="S-adenosyl-L-methionine-dependent methyltransferases"/>
    <property type="match status" value="2"/>
</dbReference>
<gene>
    <name evidence="6" type="ORF">C5F50_08535</name>
</gene>
<dbReference type="CDD" id="cd00315">
    <property type="entry name" value="Cyt_C5_DNA_methylase"/>
    <property type="match status" value="1"/>
</dbReference>
<keyword evidence="2" id="KW-0489">Methyltransferase</keyword>
<dbReference type="GO" id="GO:0032259">
    <property type="term" value="P:methylation"/>
    <property type="evidence" value="ECO:0007669"/>
    <property type="project" value="UniProtKB-KW"/>
</dbReference>
<keyword evidence="7" id="KW-1185">Reference proteome</keyword>
<keyword evidence="4" id="KW-0949">S-adenosyl-L-methionine</keyword>
<dbReference type="NCBIfam" id="TIGR00675">
    <property type="entry name" value="dcm"/>
    <property type="match status" value="2"/>
</dbReference>
<dbReference type="EC" id="2.1.1.37" evidence="1"/>
<dbReference type="InterPro" id="IPR029063">
    <property type="entry name" value="SAM-dependent_MTases_sf"/>
</dbReference>
<dbReference type="PROSITE" id="PS51679">
    <property type="entry name" value="SAM_MT_C5"/>
    <property type="match status" value="2"/>
</dbReference>
<dbReference type="PROSITE" id="PS00094">
    <property type="entry name" value="C5_MTASE_1"/>
    <property type="match status" value="2"/>
</dbReference>
<dbReference type="Proteomes" id="UP000509478">
    <property type="component" value="Chromosome"/>
</dbReference>
<protein>
    <recommendedName>
        <fullName evidence="1">DNA (cytosine-5-)-methyltransferase</fullName>
        <ecNumber evidence="1">2.1.1.37</ecNumber>
    </recommendedName>
</protein>
<evidence type="ECO:0000313" key="6">
    <source>
        <dbReference type="EMBL" id="QLH07113.1"/>
    </source>
</evidence>
<dbReference type="InterPro" id="IPR050390">
    <property type="entry name" value="C5-Methyltransferase"/>
</dbReference>
<dbReference type="AlphaFoldDB" id="A0A7D5M5M2"/>
<comment type="similarity">
    <text evidence="5">Belongs to the class I-like SAM-binding methyltransferase superfamily. C5-methyltransferase family.</text>
</comment>
<reference evidence="6 7" key="1">
    <citation type="submission" date="2018-02" db="EMBL/GenBank/DDBJ databases">
        <title>Complete genome of Nitrosopumilus ureaphilus PS0.</title>
        <authorList>
            <person name="Qin W."/>
            <person name="Zheng Y."/>
            <person name="Stahl D.A."/>
        </authorList>
    </citation>
    <scope>NUCLEOTIDE SEQUENCE [LARGE SCALE GENOMIC DNA]</scope>
    <source>
        <strain evidence="6 7">PS0</strain>
    </source>
</reference>
<evidence type="ECO:0000256" key="4">
    <source>
        <dbReference type="ARBA" id="ARBA00022691"/>
    </source>
</evidence>
<dbReference type="KEGG" id="nue:C5F50_08535"/>
<organism evidence="6 7">
    <name type="scientific">Nitrosopumilus ureiphilus</name>
    <dbReference type="NCBI Taxonomy" id="1470067"/>
    <lineage>
        <taxon>Archaea</taxon>
        <taxon>Nitrososphaerota</taxon>
        <taxon>Nitrososphaeria</taxon>
        <taxon>Nitrosopumilales</taxon>
        <taxon>Nitrosopumilaceae</taxon>
        <taxon>Nitrosopumilus</taxon>
    </lineage>
</organism>
<dbReference type="Gene3D" id="3.90.120.10">
    <property type="entry name" value="DNA Methylase, subunit A, domain 2"/>
    <property type="match status" value="2"/>
</dbReference>
<name>A0A7D5M5M2_9ARCH</name>
<proteinExistence type="inferred from homology"/>
<dbReference type="InterPro" id="IPR018117">
    <property type="entry name" value="C5_DNA_meth_AS"/>
</dbReference>
<keyword evidence="3" id="KW-0808">Transferase</keyword>
<dbReference type="Gene3D" id="3.40.50.150">
    <property type="entry name" value="Vaccinia Virus protein VP39"/>
    <property type="match status" value="2"/>
</dbReference>
<accession>A0A7D5M5M2</accession>
<evidence type="ECO:0000256" key="2">
    <source>
        <dbReference type="ARBA" id="ARBA00022603"/>
    </source>
</evidence>
<dbReference type="GO" id="GO:0003886">
    <property type="term" value="F:DNA (cytosine-5-)-methyltransferase activity"/>
    <property type="evidence" value="ECO:0007669"/>
    <property type="project" value="UniProtKB-EC"/>
</dbReference>
<dbReference type="EMBL" id="CP026995">
    <property type="protein sequence ID" value="QLH07113.1"/>
    <property type="molecule type" value="Genomic_DNA"/>
</dbReference>
<evidence type="ECO:0000256" key="3">
    <source>
        <dbReference type="ARBA" id="ARBA00022679"/>
    </source>
</evidence>
<dbReference type="PANTHER" id="PTHR10629">
    <property type="entry name" value="CYTOSINE-SPECIFIC METHYLTRANSFERASE"/>
    <property type="match status" value="1"/>
</dbReference>
<dbReference type="PRINTS" id="PR00105">
    <property type="entry name" value="C5METTRFRASE"/>
</dbReference>
<dbReference type="OrthoDB" id="5033at2157"/>
<dbReference type="GeneID" id="56068141"/>
<evidence type="ECO:0000256" key="1">
    <source>
        <dbReference type="ARBA" id="ARBA00011975"/>
    </source>
</evidence>
<sequence>MKIISLFSGAGGLDLGFKEAGFDCVLASDIMPHAESTYKKNFPEAKFIKKDIRLLRVDEIKKAIGNQKIDVIIGGPPCQGFSNMGNKNSADPKNYLFEKYVDIVNAVQPKCFVFENVKGLFTMFEGRFFDKIVNSFLEIGYDIFYSMIDSSDYGVPQKRERIIIVGSKIDRPFKFPQPNANPFGKITSYKNVGKAINDLIKRKKIPNHIPLNHSEVVVKRYNLIPEGGKLPKPENLPKEIRRKNFGNTYTRLSRNDVSSTIVPGNNALPVHPTLNRSLTPREAARIQTFPDDFIFDGDRRSQCILVGNAVPPLLSAKIAESVSNFMMGTKYEGTEPDGEAHVGTTFSRAKNNPTKSGRATLKFADLFCGAGGFTQGLESAGLQCVLGVDNDEHAVAAYRLNHKHHECLNLDLSSLENQKIVSRQLKKEGVDLIVGGPPCQGFSIFGKRRFVNTRKHDVKSDKRNDLVFAYANIIKNVKPNWFIMENVPGIMSARNGAYIDAIRKFFTKNKYRTEIKIINTADYGVPQKRKRFILFGTKTDLMIPWPKPKFFENPESWQLPHRTVGEVLNDLSNKSTVGRYKNHFVPSHSKVVSKRFSYIEEGEKLNVESLPDNLKIGTKTGKPISNYSGVYRRLHRDKPANTIVPGHNALPVHPTLNRTLTIREAARIQTFPDNFEFVGPIVQQGLQVGNAFPCLVAQIVGERLRTVVNKNWNTDRATNLAKYSMLEK</sequence>
<dbReference type="Pfam" id="PF00145">
    <property type="entry name" value="DNA_methylase"/>
    <property type="match status" value="2"/>
</dbReference>
<evidence type="ECO:0000313" key="7">
    <source>
        <dbReference type="Proteomes" id="UP000509478"/>
    </source>
</evidence>
<dbReference type="PANTHER" id="PTHR10629:SF52">
    <property type="entry name" value="DNA (CYTOSINE-5)-METHYLTRANSFERASE 1"/>
    <property type="match status" value="1"/>
</dbReference>
<dbReference type="RefSeq" id="WP_179370977.1">
    <property type="nucleotide sequence ID" value="NZ_CP026995.1"/>
</dbReference>
<dbReference type="InterPro" id="IPR001525">
    <property type="entry name" value="C5_MeTfrase"/>
</dbReference>